<comment type="catalytic activity">
    <reaction evidence="9">
        <text>2 L-dopa + O2 = 2 L-dopaquinone + 2 H2O</text>
        <dbReference type="Rhea" id="RHEA:34287"/>
        <dbReference type="ChEBI" id="CHEBI:15377"/>
        <dbReference type="ChEBI" id="CHEBI:15379"/>
        <dbReference type="ChEBI" id="CHEBI:57504"/>
        <dbReference type="ChEBI" id="CHEBI:57924"/>
        <dbReference type="EC" id="1.14.18.1"/>
    </reaction>
</comment>
<proteinExistence type="inferred from homology"/>
<dbReference type="PROSITE" id="PS00498">
    <property type="entry name" value="TYROSINASE_2"/>
    <property type="match status" value="1"/>
</dbReference>
<dbReference type="Gene3D" id="2.60.310.20">
    <property type="match status" value="1"/>
</dbReference>
<keyword evidence="5" id="KW-0560">Oxidoreductase</keyword>
<keyword evidence="6" id="KW-0186">Copper</keyword>
<keyword evidence="12" id="KW-0732">Signal</keyword>
<evidence type="ECO:0000313" key="15">
    <source>
        <dbReference type="EMBL" id="KAF7190588.1"/>
    </source>
</evidence>
<dbReference type="OrthoDB" id="6132182at2759"/>
<evidence type="ECO:0000256" key="4">
    <source>
        <dbReference type="ARBA" id="ARBA00022723"/>
    </source>
</evidence>
<feature type="region of interest" description="Disordered" evidence="11">
    <location>
        <begin position="440"/>
        <end position="466"/>
    </location>
</feature>
<comment type="caution">
    <text evidence="15">The sequence shown here is derived from an EMBL/GenBank/DDBJ whole genome shotgun (WGS) entry which is preliminary data.</text>
</comment>
<keyword evidence="16" id="KW-1185">Reference proteome</keyword>
<accession>A0A8H6VFN9</accession>
<dbReference type="Pfam" id="PF00264">
    <property type="entry name" value="Tyrosinase"/>
    <property type="match status" value="1"/>
</dbReference>
<dbReference type="EMBL" id="JABCIY010000168">
    <property type="protein sequence ID" value="KAF7190588.1"/>
    <property type="molecule type" value="Genomic_DNA"/>
</dbReference>
<dbReference type="PANTHER" id="PTHR11474">
    <property type="entry name" value="TYROSINASE FAMILY MEMBER"/>
    <property type="match status" value="1"/>
</dbReference>
<dbReference type="Proteomes" id="UP000660729">
    <property type="component" value="Unassembled WGS sequence"/>
</dbReference>
<evidence type="ECO:0000256" key="9">
    <source>
        <dbReference type="ARBA" id="ARBA00048233"/>
    </source>
</evidence>
<keyword evidence="7" id="KW-0503">Monooxygenase</keyword>
<evidence type="ECO:0000256" key="2">
    <source>
        <dbReference type="ARBA" id="ARBA00009928"/>
    </source>
</evidence>
<keyword evidence="4" id="KW-0479">Metal-binding</keyword>
<evidence type="ECO:0000256" key="1">
    <source>
        <dbReference type="ARBA" id="ARBA00001973"/>
    </source>
</evidence>
<dbReference type="GO" id="GO:0042438">
    <property type="term" value="P:melanin biosynthetic process"/>
    <property type="evidence" value="ECO:0007669"/>
    <property type="project" value="UniProtKB-KW"/>
</dbReference>
<evidence type="ECO:0000256" key="6">
    <source>
        <dbReference type="ARBA" id="ARBA00023008"/>
    </source>
</evidence>
<evidence type="ECO:0000256" key="3">
    <source>
        <dbReference type="ARBA" id="ARBA00011906"/>
    </source>
</evidence>
<feature type="signal peptide" evidence="12">
    <location>
        <begin position="1"/>
        <end position="18"/>
    </location>
</feature>
<dbReference type="PROSITE" id="PS00497">
    <property type="entry name" value="TYROSINASE_1"/>
    <property type="match status" value="1"/>
</dbReference>
<dbReference type="SUPFAM" id="SSF48056">
    <property type="entry name" value="Di-copper centre-containing domain"/>
    <property type="match status" value="1"/>
</dbReference>
<evidence type="ECO:0000256" key="7">
    <source>
        <dbReference type="ARBA" id="ARBA00023033"/>
    </source>
</evidence>
<dbReference type="Gene3D" id="1.10.1280.10">
    <property type="entry name" value="Di-copper center containing domain from catechol oxidase"/>
    <property type="match status" value="1"/>
</dbReference>
<evidence type="ECO:0000259" key="13">
    <source>
        <dbReference type="PROSITE" id="PS00497"/>
    </source>
</evidence>
<evidence type="ECO:0000256" key="10">
    <source>
        <dbReference type="ARBA" id="ARBA00048881"/>
    </source>
</evidence>
<evidence type="ECO:0000256" key="12">
    <source>
        <dbReference type="SAM" id="SignalP"/>
    </source>
</evidence>
<dbReference type="AlphaFoldDB" id="A0A8H6VFN9"/>
<feature type="domain" description="Tyrosinase copper-binding" evidence="14">
    <location>
        <begin position="327"/>
        <end position="338"/>
    </location>
</feature>
<name>A0A8H6VFN9_9PEZI</name>
<dbReference type="EC" id="1.14.18.1" evidence="3"/>
<dbReference type="InterPro" id="IPR041640">
    <property type="entry name" value="Tyrosinase_C"/>
</dbReference>
<dbReference type="PRINTS" id="PR00092">
    <property type="entry name" value="TYROSINASE"/>
</dbReference>
<evidence type="ECO:0000256" key="5">
    <source>
        <dbReference type="ARBA" id="ARBA00023002"/>
    </source>
</evidence>
<feature type="domain" description="Tyrosinase copper-binding" evidence="13">
    <location>
        <begin position="122"/>
        <end position="139"/>
    </location>
</feature>
<comment type="catalytic activity">
    <reaction evidence="10">
        <text>L-tyrosine + O2 = L-dopaquinone + H2O</text>
        <dbReference type="Rhea" id="RHEA:18117"/>
        <dbReference type="ChEBI" id="CHEBI:15377"/>
        <dbReference type="ChEBI" id="CHEBI:15379"/>
        <dbReference type="ChEBI" id="CHEBI:57924"/>
        <dbReference type="ChEBI" id="CHEBI:58315"/>
        <dbReference type="EC" id="1.14.18.1"/>
    </reaction>
</comment>
<organism evidence="15 16">
    <name type="scientific">Pseudocercospora fuligena</name>
    <dbReference type="NCBI Taxonomy" id="685502"/>
    <lineage>
        <taxon>Eukaryota</taxon>
        <taxon>Fungi</taxon>
        <taxon>Dikarya</taxon>
        <taxon>Ascomycota</taxon>
        <taxon>Pezizomycotina</taxon>
        <taxon>Dothideomycetes</taxon>
        <taxon>Dothideomycetidae</taxon>
        <taxon>Mycosphaerellales</taxon>
        <taxon>Mycosphaerellaceae</taxon>
        <taxon>Pseudocercospora</taxon>
    </lineage>
</organism>
<dbReference type="PANTHER" id="PTHR11474:SF76">
    <property type="entry name" value="SHKT DOMAIN-CONTAINING PROTEIN"/>
    <property type="match status" value="1"/>
</dbReference>
<reference evidence="15" key="1">
    <citation type="submission" date="2020-04" db="EMBL/GenBank/DDBJ databases">
        <title>Draft genome resource of the tomato pathogen Pseudocercospora fuligena.</title>
        <authorList>
            <person name="Zaccaron A."/>
        </authorList>
    </citation>
    <scope>NUCLEOTIDE SEQUENCE</scope>
    <source>
        <strain evidence="15">PF001</strain>
    </source>
</reference>
<keyword evidence="8" id="KW-0470">Melanin biosynthesis</keyword>
<dbReference type="InterPro" id="IPR050316">
    <property type="entry name" value="Tyrosinase/Hemocyanin"/>
</dbReference>
<gene>
    <name evidence="15" type="ORF">HII31_07747</name>
</gene>
<dbReference type="GO" id="GO:0046872">
    <property type="term" value="F:metal ion binding"/>
    <property type="evidence" value="ECO:0007669"/>
    <property type="project" value="UniProtKB-KW"/>
</dbReference>
<evidence type="ECO:0000256" key="8">
    <source>
        <dbReference type="ARBA" id="ARBA00023101"/>
    </source>
</evidence>
<evidence type="ECO:0000313" key="16">
    <source>
        <dbReference type="Proteomes" id="UP000660729"/>
    </source>
</evidence>
<sequence length="820" mass="86370">MFFSSLFLAASLLQTITAHPSNKPASGTFDDALQKRAGQVITSGANGLGDGQIHSRLEISDLANRADEWSLYIRTMAKWQEAAQSDTTGYFGISSIHGVPRTSWDGVEQCDSCGSADGYCTHNSVLFPAWHRAYMALYEQELLKVAAEVASSFSGDFGCRMQAAAQVLRIPYWDWAANPDNGGDVLPPAISGQQVTIAGPNGQETVSNPLFDYKFTDASGMYYSPFTVWDTTLRYPTSDAKDATSQEQQATTAFNQLRENIQDQVYGLLTNCDNYLHFATDDSSSSAGKCANSLEGIHNTIHTTCGGAGSSSVSGGHMTYLPLASFDPIFWTHHANVDRLFALWQTVHPNLYGASQTAPHATWTIASGSTQDANSPLKPFRKDANNFWTTNDVKDWSNTFKYTYPEFAASDGSQDAIINYINSLYGSNTDVTASGISSEVEKSSGNSACPASSAKPTTSIAARAQQPTAYGSSTASASNSASTSTSASGSGFGIGVGIGPISMSLSIPFGSGPYGSAATSAPSKTYPSMSSAWNGTATHKYPAPTGTGSTVVDPRFIAPNGSTYEYQCNVQTPRYAFNGSYTVYVFDGQPSTNDSSAWLGDDNCIGIMGILAGGEMSGHDILSSGSVPITRHLQKQCKAGKLEDMSEANVTPYMAKNLNWKIIYAGEEVHPNALSGFKSSFWSGSSTKAGNGLLPSWSDFIPNIDVTKGKAGGVQQLAEAIGNEIGNGIGALTSAIGGILPGPTGYGSPAASGSWPAQVSPAESTPAVTQAYGSPAVTSAPSYPASPEEEEETVTVYVTEYETVCPCQSAPTSAPAAPTY</sequence>
<evidence type="ECO:0000259" key="14">
    <source>
        <dbReference type="PROSITE" id="PS00498"/>
    </source>
</evidence>
<dbReference type="InterPro" id="IPR008922">
    <property type="entry name" value="Di-copper_centre_dom_sf"/>
</dbReference>
<feature type="chain" id="PRO_5034075585" description="tyrosinase" evidence="12">
    <location>
        <begin position="19"/>
        <end position="820"/>
    </location>
</feature>
<dbReference type="Pfam" id="PF18132">
    <property type="entry name" value="Tyrosinase_C"/>
    <property type="match status" value="1"/>
</dbReference>
<comment type="cofactor">
    <cofactor evidence="1">
        <name>Cu(2+)</name>
        <dbReference type="ChEBI" id="CHEBI:29036"/>
    </cofactor>
</comment>
<protein>
    <recommendedName>
        <fullName evidence="3">tyrosinase</fullName>
        <ecNumber evidence="3">1.14.18.1</ecNumber>
    </recommendedName>
</protein>
<dbReference type="InterPro" id="IPR002227">
    <property type="entry name" value="Tyrosinase_Cu-bd"/>
</dbReference>
<evidence type="ECO:0000256" key="11">
    <source>
        <dbReference type="SAM" id="MobiDB-lite"/>
    </source>
</evidence>
<dbReference type="GO" id="GO:0004503">
    <property type="term" value="F:tyrosinase activity"/>
    <property type="evidence" value="ECO:0007669"/>
    <property type="project" value="UniProtKB-EC"/>
</dbReference>
<comment type="similarity">
    <text evidence="2">Belongs to the tyrosinase family.</text>
</comment>